<dbReference type="InterPro" id="IPR016064">
    <property type="entry name" value="NAD/diacylglycerol_kinase_sf"/>
</dbReference>
<dbReference type="PANTHER" id="PTHR12358">
    <property type="entry name" value="SPHINGOSINE KINASE"/>
    <property type="match status" value="1"/>
</dbReference>
<dbReference type="PROSITE" id="PS50146">
    <property type="entry name" value="DAGK"/>
    <property type="match status" value="1"/>
</dbReference>
<dbReference type="GO" id="GO:0046512">
    <property type="term" value="P:sphingosine biosynthetic process"/>
    <property type="evidence" value="ECO:0007669"/>
    <property type="project" value="TreeGrafter"/>
</dbReference>
<dbReference type="OrthoDB" id="3853857at2759"/>
<dbReference type="InterPro" id="IPR055916">
    <property type="entry name" value="DUF7493"/>
</dbReference>
<dbReference type="Pfam" id="PF00781">
    <property type="entry name" value="DAGK_cat"/>
    <property type="match status" value="1"/>
</dbReference>
<dbReference type="InterPro" id="IPR001206">
    <property type="entry name" value="Diacylglycerol_kinase_cat_dom"/>
</dbReference>
<comment type="caution">
    <text evidence="2">The sequence shown here is derived from an EMBL/GenBank/DDBJ whole genome shotgun (WGS) entry which is preliminary data.</text>
</comment>
<dbReference type="GO" id="GO:0005737">
    <property type="term" value="C:cytoplasm"/>
    <property type="evidence" value="ECO:0007669"/>
    <property type="project" value="TreeGrafter"/>
</dbReference>
<dbReference type="AlphaFoldDB" id="A0A8H4XKG4"/>
<protein>
    <recommendedName>
        <fullName evidence="1">DAGKc domain-containing protein</fullName>
    </recommendedName>
</protein>
<name>A0A8H4XKG4_9HYPO</name>
<evidence type="ECO:0000313" key="3">
    <source>
        <dbReference type="Proteomes" id="UP000635477"/>
    </source>
</evidence>
<dbReference type="EMBL" id="JABEYC010000330">
    <property type="protein sequence ID" value="KAF4978910.1"/>
    <property type="molecule type" value="Genomic_DNA"/>
</dbReference>
<dbReference type="InterPro" id="IPR050187">
    <property type="entry name" value="Lipid_Phosphate_FormReg"/>
</dbReference>
<dbReference type="Gene3D" id="2.60.200.40">
    <property type="match status" value="1"/>
</dbReference>
<dbReference type="Proteomes" id="UP000635477">
    <property type="component" value="Unassembled WGS sequence"/>
</dbReference>
<accession>A0A8H4XKG4</accession>
<dbReference type="InterPro" id="IPR017438">
    <property type="entry name" value="ATP-NAD_kinase_N"/>
</dbReference>
<dbReference type="Gene3D" id="3.40.50.10330">
    <property type="entry name" value="Probable inorganic polyphosphate/atp-NAD kinase, domain 1"/>
    <property type="match status" value="1"/>
</dbReference>
<dbReference type="PANTHER" id="PTHR12358:SF31">
    <property type="entry name" value="ACYLGLYCEROL KINASE, MITOCHONDRIAL"/>
    <property type="match status" value="1"/>
</dbReference>
<gene>
    <name evidence="2" type="ORF">FZEAL_4796</name>
</gene>
<dbReference type="SMART" id="SM00046">
    <property type="entry name" value="DAGKc"/>
    <property type="match status" value="1"/>
</dbReference>
<dbReference type="SUPFAM" id="SSF111331">
    <property type="entry name" value="NAD kinase/diacylglycerol kinase-like"/>
    <property type="match status" value="1"/>
</dbReference>
<keyword evidence="3" id="KW-1185">Reference proteome</keyword>
<dbReference type="GO" id="GO:0001727">
    <property type="term" value="F:lipid kinase activity"/>
    <property type="evidence" value="ECO:0007669"/>
    <property type="project" value="TreeGrafter"/>
</dbReference>
<evidence type="ECO:0000313" key="2">
    <source>
        <dbReference type="EMBL" id="KAF4978910.1"/>
    </source>
</evidence>
<proteinExistence type="predicted"/>
<reference evidence="2" key="2">
    <citation type="submission" date="2020-05" db="EMBL/GenBank/DDBJ databases">
        <authorList>
            <person name="Kim H.-S."/>
            <person name="Proctor R.H."/>
            <person name="Brown D.W."/>
        </authorList>
    </citation>
    <scope>NUCLEOTIDE SEQUENCE</scope>
    <source>
        <strain evidence="2">NRRL 22465</strain>
    </source>
</reference>
<dbReference type="GO" id="GO:0016773">
    <property type="term" value="F:phosphotransferase activity, alcohol group as acceptor"/>
    <property type="evidence" value="ECO:0007669"/>
    <property type="project" value="UniProtKB-ARBA"/>
</dbReference>
<sequence>MVTESDMGMEDGVGMQLQLEDKKTLTIGIDALELSGPSGKDSVPLYNVLWAELSGSRITINYAVHDSKTLIKPGKWSFEVVTPEDSGSVTPADAFVKTLLSRAYGEATSQKRAYVLINPNSGPGGAVKKWENEVKPLFDAARMQLDVVILKRGGEATELAQVADLTKYDTIMACSGDGTPYEIFNGLAKRPDAAMALSTIAVSHIPCGSGNAFSCNLYGSYRPSFAALAIIKGIVTPMDLVSVTYGSNRVLSFLSQTLGLIAESDLGTEHLRWMGNTRFEVGILQRMFKRTCYPCDLAVKVEVNEKEGVRAHYKHHASTTSLAQLAKSAEAAPVAHQGLPELKYGTVQDDLPEGWELIPYEKIGTFYAGNMAYMSPDANFFSASLISDGCMDLVTIDGDLPPFTALKVLLDVEAGKSFDNPHVNYKKITAYRIIPRNQDDGYISVDGEKIPFGPIQAEIHQGLGRVISKAGKYEAAGPANWDKVTVADRIHA</sequence>
<dbReference type="Pfam" id="PF24321">
    <property type="entry name" value="DUF7493"/>
    <property type="match status" value="1"/>
</dbReference>
<dbReference type="GO" id="GO:0016020">
    <property type="term" value="C:membrane"/>
    <property type="evidence" value="ECO:0007669"/>
    <property type="project" value="TreeGrafter"/>
</dbReference>
<reference evidence="2" key="1">
    <citation type="journal article" date="2020" name="BMC Genomics">
        <title>Correction to: Identification and distribution of gene clusters required for synthesis of sphingolipid metabolism inhibitors in diverse species of the filamentous fungus Fusarium.</title>
        <authorList>
            <person name="Kim H.S."/>
            <person name="Lohmar J.M."/>
            <person name="Busman M."/>
            <person name="Brown D.W."/>
            <person name="Naumann T.A."/>
            <person name="Divon H.H."/>
            <person name="Lysoe E."/>
            <person name="Uhlig S."/>
            <person name="Proctor R.H."/>
        </authorList>
    </citation>
    <scope>NUCLEOTIDE SEQUENCE</scope>
    <source>
        <strain evidence="2">NRRL 22465</strain>
    </source>
</reference>
<organism evidence="2 3">
    <name type="scientific">Fusarium zealandicum</name>
    <dbReference type="NCBI Taxonomy" id="1053134"/>
    <lineage>
        <taxon>Eukaryota</taxon>
        <taxon>Fungi</taxon>
        <taxon>Dikarya</taxon>
        <taxon>Ascomycota</taxon>
        <taxon>Pezizomycotina</taxon>
        <taxon>Sordariomycetes</taxon>
        <taxon>Hypocreomycetidae</taxon>
        <taxon>Hypocreales</taxon>
        <taxon>Nectriaceae</taxon>
        <taxon>Fusarium</taxon>
        <taxon>Fusarium staphyleae species complex</taxon>
    </lineage>
</organism>
<evidence type="ECO:0000259" key="1">
    <source>
        <dbReference type="PROSITE" id="PS50146"/>
    </source>
</evidence>
<feature type="domain" description="DAGKc" evidence="1">
    <location>
        <begin position="108"/>
        <end position="247"/>
    </location>
</feature>